<name>A0ABN6FA57_9BACT</name>
<dbReference type="SUPFAM" id="SSF103481">
    <property type="entry name" value="Multidrug resistance efflux transporter EmrE"/>
    <property type="match status" value="2"/>
</dbReference>
<reference evidence="7 8" key="1">
    <citation type="submission" date="2021-02" db="EMBL/GenBank/DDBJ databases">
        <title>Complete genome of Desulfoluna sp. strain ASN36.</title>
        <authorList>
            <person name="Takahashi A."/>
            <person name="Kojima H."/>
            <person name="Fukui M."/>
        </authorList>
    </citation>
    <scope>NUCLEOTIDE SEQUENCE [LARGE SCALE GENOMIC DNA]</scope>
    <source>
        <strain evidence="7 8">ASN36</strain>
    </source>
</reference>
<feature type="domain" description="EamA" evidence="6">
    <location>
        <begin position="149"/>
        <end position="274"/>
    </location>
</feature>
<keyword evidence="4 5" id="KW-0472">Membrane</keyword>
<feature type="transmembrane region" description="Helical" evidence="5">
    <location>
        <begin position="124"/>
        <end position="140"/>
    </location>
</feature>
<dbReference type="PANTHER" id="PTHR22911">
    <property type="entry name" value="ACYL-MALONYL CONDENSING ENZYME-RELATED"/>
    <property type="match status" value="1"/>
</dbReference>
<dbReference type="InterPro" id="IPR037185">
    <property type="entry name" value="EmrE-like"/>
</dbReference>
<protein>
    <submittedName>
        <fullName evidence="7">Membrane protein</fullName>
    </submittedName>
</protein>
<keyword evidence="8" id="KW-1185">Reference proteome</keyword>
<feature type="transmembrane region" description="Helical" evidence="5">
    <location>
        <begin position="210"/>
        <end position="229"/>
    </location>
</feature>
<evidence type="ECO:0000259" key="6">
    <source>
        <dbReference type="Pfam" id="PF00892"/>
    </source>
</evidence>
<keyword evidence="3 5" id="KW-1133">Transmembrane helix</keyword>
<dbReference type="Proteomes" id="UP001320148">
    <property type="component" value="Chromosome"/>
</dbReference>
<dbReference type="PANTHER" id="PTHR22911:SF6">
    <property type="entry name" value="SOLUTE CARRIER FAMILY 35 MEMBER G1"/>
    <property type="match status" value="1"/>
</dbReference>
<feature type="transmembrane region" description="Helical" evidence="5">
    <location>
        <begin position="41"/>
        <end position="61"/>
    </location>
</feature>
<evidence type="ECO:0000256" key="2">
    <source>
        <dbReference type="ARBA" id="ARBA00022692"/>
    </source>
</evidence>
<evidence type="ECO:0000256" key="1">
    <source>
        <dbReference type="ARBA" id="ARBA00004141"/>
    </source>
</evidence>
<organism evidence="7 8">
    <name type="scientific">Desulfoluna limicola</name>
    <dbReference type="NCBI Taxonomy" id="2810562"/>
    <lineage>
        <taxon>Bacteria</taxon>
        <taxon>Pseudomonadati</taxon>
        <taxon>Thermodesulfobacteriota</taxon>
        <taxon>Desulfobacteria</taxon>
        <taxon>Desulfobacterales</taxon>
        <taxon>Desulfolunaceae</taxon>
        <taxon>Desulfoluna</taxon>
    </lineage>
</organism>
<dbReference type="EMBL" id="AP024488">
    <property type="protein sequence ID" value="BCS97723.1"/>
    <property type="molecule type" value="Genomic_DNA"/>
</dbReference>
<evidence type="ECO:0000256" key="4">
    <source>
        <dbReference type="ARBA" id="ARBA00023136"/>
    </source>
</evidence>
<accession>A0ABN6FA57</accession>
<comment type="subcellular location">
    <subcellularLocation>
        <location evidence="1">Membrane</location>
        <topology evidence="1">Multi-pass membrane protein</topology>
    </subcellularLocation>
</comment>
<proteinExistence type="predicted"/>
<dbReference type="InterPro" id="IPR000620">
    <property type="entry name" value="EamA_dom"/>
</dbReference>
<feature type="domain" description="EamA" evidence="6">
    <location>
        <begin position="9"/>
        <end position="140"/>
    </location>
</feature>
<sequence>MTTSRHTWKAALWMGGALVSFMAMAISGRELSQELGTFQILFFRSIVSLAVISALLTRSGWGQIKTRRPTQHLLRNLTHFGGQFGWFYAIALIPLADVFAIEFTMPVWTAMFAALFLNERLTPHRIFAVVMGIIGMALILRPGAGLISPGAIAMVLGAICFALANTATKSLTGTETPLSILFYMVVIQFPMALVPSLIHWQTPSPATWPWLLLVGSTALSAHYCVARAFQHADATVVVPMDFLRLPLIAVVGALFYNEPLDGFILAGAVVMCIGNGVSIRAEKSRPPAARG</sequence>
<evidence type="ECO:0000313" key="8">
    <source>
        <dbReference type="Proteomes" id="UP001320148"/>
    </source>
</evidence>
<dbReference type="RefSeq" id="WP_236889122.1">
    <property type="nucleotide sequence ID" value="NZ_AP024488.1"/>
</dbReference>
<evidence type="ECO:0000256" key="5">
    <source>
        <dbReference type="SAM" id="Phobius"/>
    </source>
</evidence>
<feature type="transmembrane region" description="Helical" evidence="5">
    <location>
        <begin position="146"/>
        <end position="168"/>
    </location>
</feature>
<feature type="transmembrane region" description="Helical" evidence="5">
    <location>
        <begin position="180"/>
        <end position="198"/>
    </location>
</feature>
<feature type="transmembrane region" description="Helical" evidence="5">
    <location>
        <begin position="236"/>
        <end position="256"/>
    </location>
</feature>
<evidence type="ECO:0000256" key="3">
    <source>
        <dbReference type="ARBA" id="ARBA00022989"/>
    </source>
</evidence>
<dbReference type="Gene3D" id="1.10.3730.20">
    <property type="match status" value="2"/>
</dbReference>
<gene>
    <name evidence="7" type="ORF">DSLASN_33550</name>
</gene>
<dbReference type="Pfam" id="PF00892">
    <property type="entry name" value="EamA"/>
    <property type="match status" value="2"/>
</dbReference>
<evidence type="ECO:0000313" key="7">
    <source>
        <dbReference type="EMBL" id="BCS97723.1"/>
    </source>
</evidence>
<keyword evidence="2 5" id="KW-0812">Transmembrane</keyword>
<feature type="transmembrane region" description="Helical" evidence="5">
    <location>
        <begin position="262"/>
        <end position="281"/>
    </location>
</feature>